<dbReference type="AlphaFoldDB" id="A0AAV1AI05"/>
<dbReference type="EMBL" id="OX451739">
    <property type="protein sequence ID" value="CAI8608769.1"/>
    <property type="molecule type" value="Genomic_DNA"/>
</dbReference>
<evidence type="ECO:0000259" key="5">
    <source>
        <dbReference type="PROSITE" id="PS50016"/>
    </source>
</evidence>
<keyword evidence="1" id="KW-0479">Metal-binding</keyword>
<gene>
    <name evidence="6" type="ORF">VFH_IV101680</name>
</gene>
<dbReference type="InterPro" id="IPR019787">
    <property type="entry name" value="Znf_PHD-finger"/>
</dbReference>
<feature type="domain" description="PHD-type" evidence="5">
    <location>
        <begin position="38"/>
        <end position="83"/>
    </location>
</feature>
<proteinExistence type="predicted"/>
<dbReference type="GO" id="GO:0008270">
    <property type="term" value="F:zinc ion binding"/>
    <property type="evidence" value="ECO:0007669"/>
    <property type="project" value="UniProtKB-KW"/>
</dbReference>
<evidence type="ECO:0000256" key="3">
    <source>
        <dbReference type="ARBA" id="ARBA00022833"/>
    </source>
</evidence>
<evidence type="ECO:0000256" key="2">
    <source>
        <dbReference type="ARBA" id="ARBA00022771"/>
    </source>
</evidence>
<reference evidence="6 7" key="1">
    <citation type="submission" date="2023-01" db="EMBL/GenBank/DDBJ databases">
        <authorList>
            <person name="Kreplak J."/>
        </authorList>
    </citation>
    <scope>NUCLEOTIDE SEQUENCE [LARGE SCALE GENOMIC DNA]</scope>
</reference>
<accession>A0AAV1AI05</accession>
<evidence type="ECO:0000313" key="6">
    <source>
        <dbReference type="EMBL" id="CAI8608769.1"/>
    </source>
</evidence>
<keyword evidence="3" id="KW-0862">Zinc</keyword>
<dbReference type="Gene3D" id="3.30.40.10">
    <property type="entry name" value="Zinc/RING finger domain, C3HC4 (zinc finger)"/>
    <property type="match status" value="1"/>
</dbReference>
<protein>
    <recommendedName>
        <fullName evidence="5">PHD-type domain-containing protein</fullName>
    </recommendedName>
</protein>
<dbReference type="GO" id="GO:0005634">
    <property type="term" value="C:nucleus"/>
    <property type="evidence" value="ECO:0007669"/>
    <property type="project" value="TreeGrafter"/>
</dbReference>
<name>A0AAV1AI05_VICFA</name>
<sequence>MLFEEAGKIDDVDSTILAKKYEETKVLDDNVIVGSDNDDLCIMCQDGGDLLCCDGCPRAFQIDCVPLRCIPSGTWYCKYCQNNFLNESNVELNVNAMAVGRIAGIDPLE</sequence>
<dbReference type="GO" id="GO:0045944">
    <property type="term" value="P:positive regulation of transcription by RNA polymerase II"/>
    <property type="evidence" value="ECO:0007669"/>
    <property type="project" value="TreeGrafter"/>
</dbReference>
<dbReference type="Proteomes" id="UP001157006">
    <property type="component" value="Chromosome 4"/>
</dbReference>
<dbReference type="InterPro" id="IPR013083">
    <property type="entry name" value="Znf_RING/FYVE/PHD"/>
</dbReference>
<dbReference type="GO" id="GO:0000977">
    <property type="term" value="F:RNA polymerase II transcription regulatory region sequence-specific DNA binding"/>
    <property type="evidence" value="ECO:0007669"/>
    <property type="project" value="TreeGrafter"/>
</dbReference>
<evidence type="ECO:0000256" key="1">
    <source>
        <dbReference type="ARBA" id="ARBA00022723"/>
    </source>
</evidence>
<dbReference type="GO" id="GO:0003682">
    <property type="term" value="F:chromatin binding"/>
    <property type="evidence" value="ECO:0007669"/>
    <property type="project" value="TreeGrafter"/>
</dbReference>
<evidence type="ECO:0000313" key="7">
    <source>
        <dbReference type="Proteomes" id="UP001157006"/>
    </source>
</evidence>
<keyword evidence="7" id="KW-1185">Reference proteome</keyword>
<dbReference type="PROSITE" id="PS50016">
    <property type="entry name" value="ZF_PHD_2"/>
    <property type="match status" value="1"/>
</dbReference>
<dbReference type="InterPro" id="IPR059153">
    <property type="entry name" value="NSD_PHD-1st"/>
</dbReference>
<dbReference type="InterPro" id="IPR011011">
    <property type="entry name" value="Znf_FYVE_PHD"/>
</dbReference>
<dbReference type="PANTHER" id="PTHR47025:SF2">
    <property type="entry name" value="AUTOIMMUNE REGULATOR"/>
    <property type="match status" value="1"/>
</dbReference>
<dbReference type="SUPFAM" id="SSF57903">
    <property type="entry name" value="FYVE/PHD zinc finger"/>
    <property type="match status" value="1"/>
</dbReference>
<dbReference type="Pfam" id="PF23011">
    <property type="entry name" value="PHD-1st_NSD"/>
    <property type="match status" value="1"/>
</dbReference>
<dbReference type="SMART" id="SM00249">
    <property type="entry name" value="PHD"/>
    <property type="match status" value="1"/>
</dbReference>
<dbReference type="PANTHER" id="PTHR47025">
    <property type="entry name" value="AUTOIMMUNE REGULATOR"/>
    <property type="match status" value="1"/>
</dbReference>
<dbReference type="InterPro" id="IPR001965">
    <property type="entry name" value="Znf_PHD"/>
</dbReference>
<keyword evidence="2 4" id="KW-0863">Zinc-finger</keyword>
<organism evidence="6 7">
    <name type="scientific">Vicia faba</name>
    <name type="common">Broad bean</name>
    <name type="synonym">Faba vulgaris</name>
    <dbReference type="NCBI Taxonomy" id="3906"/>
    <lineage>
        <taxon>Eukaryota</taxon>
        <taxon>Viridiplantae</taxon>
        <taxon>Streptophyta</taxon>
        <taxon>Embryophyta</taxon>
        <taxon>Tracheophyta</taxon>
        <taxon>Spermatophyta</taxon>
        <taxon>Magnoliopsida</taxon>
        <taxon>eudicotyledons</taxon>
        <taxon>Gunneridae</taxon>
        <taxon>Pentapetalae</taxon>
        <taxon>rosids</taxon>
        <taxon>fabids</taxon>
        <taxon>Fabales</taxon>
        <taxon>Fabaceae</taxon>
        <taxon>Papilionoideae</taxon>
        <taxon>50 kb inversion clade</taxon>
        <taxon>NPAAA clade</taxon>
        <taxon>Hologalegina</taxon>
        <taxon>IRL clade</taxon>
        <taxon>Fabeae</taxon>
        <taxon>Vicia</taxon>
    </lineage>
</organism>
<dbReference type="GO" id="GO:0042393">
    <property type="term" value="F:histone binding"/>
    <property type="evidence" value="ECO:0007669"/>
    <property type="project" value="TreeGrafter"/>
</dbReference>
<evidence type="ECO:0000256" key="4">
    <source>
        <dbReference type="PROSITE-ProRule" id="PRU00146"/>
    </source>
</evidence>